<gene>
    <name evidence="2" type="ORF">P7H43_12180</name>
</gene>
<evidence type="ECO:0000313" key="3">
    <source>
        <dbReference type="Proteomes" id="UP001256711"/>
    </source>
</evidence>
<dbReference type="SUPFAM" id="SSF53850">
    <property type="entry name" value="Periplasmic binding protein-like II"/>
    <property type="match status" value="1"/>
</dbReference>
<dbReference type="InterPro" id="IPR050490">
    <property type="entry name" value="Bact_solute-bd_prot1"/>
</dbReference>
<dbReference type="Gene3D" id="3.40.190.10">
    <property type="entry name" value="Periplasmic binding protein-like II"/>
    <property type="match status" value="2"/>
</dbReference>
<feature type="chain" id="PRO_5043813024" evidence="1">
    <location>
        <begin position="22"/>
        <end position="448"/>
    </location>
</feature>
<dbReference type="InterPro" id="IPR006059">
    <property type="entry name" value="SBP"/>
</dbReference>
<sequence>MKMKKMAQLFTVGLVSSALLAGCGSGSGDKTDTSTAAKELPTEDVTIKFAWWGADNRHEAMKKVVDLYEKENPNVTIDVEYGAWDGWQAKTLTQLSGKTEADVMQVNYNWLFSYGKGKNVFYDLNKVKNFLDLDNWDEKYLEAMQVDGEQAAVPHGMTGRVPMYNEQLYKDNGLELPTTYDDLLEAGKVIGKDNTATGANNKYAFVNMGKVSKDLFIGQMLFNATGKVMQTDGKVNYTAEQVQAVLEQYKAFEDAGAMPTFAQDGSIETNANPEWVNGQVGGLYEWANSLAQWAESFKGGEAKDELTVGAYLEAEEGTKPNVYVKPNFGYAISRNSKNPEVAADFINFLFTNEEAVKETGDSLGISSNKVTLDLQEKNNLLEGVVKDGYAMLDQYEQTVMDPYFEDENVRNERYTVLEAFRTGKLDAKEAAEQYISKQQAALDKYYTE</sequence>
<proteinExistence type="predicted"/>
<name>A0AAW8U3D1_9ENTE</name>
<keyword evidence="1" id="KW-0732">Signal</keyword>
<dbReference type="AlphaFoldDB" id="A0AAW8U3D1"/>
<dbReference type="PANTHER" id="PTHR43649">
    <property type="entry name" value="ARABINOSE-BINDING PROTEIN-RELATED"/>
    <property type="match status" value="1"/>
</dbReference>
<organism evidence="2 3">
    <name type="scientific">Enterococcus asini</name>
    <dbReference type="NCBI Taxonomy" id="57732"/>
    <lineage>
        <taxon>Bacteria</taxon>
        <taxon>Bacillati</taxon>
        <taxon>Bacillota</taxon>
        <taxon>Bacilli</taxon>
        <taxon>Lactobacillales</taxon>
        <taxon>Enterococcaceae</taxon>
        <taxon>Enterococcus</taxon>
    </lineage>
</organism>
<dbReference type="PROSITE" id="PS51257">
    <property type="entry name" value="PROKAR_LIPOPROTEIN"/>
    <property type="match status" value="1"/>
</dbReference>
<dbReference type="GeneID" id="78364403"/>
<protein>
    <submittedName>
        <fullName evidence="2">Extracellular solute-binding protein</fullName>
    </submittedName>
</protein>
<accession>A0AAW8U3D1</accession>
<feature type="signal peptide" evidence="1">
    <location>
        <begin position="1"/>
        <end position="21"/>
    </location>
</feature>
<dbReference type="PANTHER" id="PTHR43649:SF11">
    <property type="entry name" value="ABC TRANSPORTER SUBSTRATE-BINDING PROTEIN YESO-RELATED"/>
    <property type="match status" value="1"/>
</dbReference>
<evidence type="ECO:0000313" key="2">
    <source>
        <dbReference type="EMBL" id="MDT2811239.1"/>
    </source>
</evidence>
<reference evidence="2" key="1">
    <citation type="submission" date="2023-03" db="EMBL/GenBank/DDBJ databases">
        <authorList>
            <person name="Shen W."/>
            <person name="Cai J."/>
        </authorList>
    </citation>
    <scope>NUCLEOTIDE SEQUENCE</scope>
    <source>
        <strain evidence="2">B226-2</strain>
    </source>
</reference>
<comment type="caution">
    <text evidence="2">The sequence shown here is derived from an EMBL/GenBank/DDBJ whole genome shotgun (WGS) entry which is preliminary data.</text>
</comment>
<evidence type="ECO:0000256" key="1">
    <source>
        <dbReference type="SAM" id="SignalP"/>
    </source>
</evidence>
<dbReference type="RefSeq" id="WP_010754967.1">
    <property type="nucleotide sequence ID" value="NZ_JAQESC010000009.1"/>
</dbReference>
<dbReference type="Pfam" id="PF01547">
    <property type="entry name" value="SBP_bac_1"/>
    <property type="match status" value="1"/>
</dbReference>
<dbReference type="EMBL" id="JARQBJ010000006">
    <property type="protein sequence ID" value="MDT2811239.1"/>
    <property type="molecule type" value="Genomic_DNA"/>
</dbReference>
<dbReference type="Proteomes" id="UP001256711">
    <property type="component" value="Unassembled WGS sequence"/>
</dbReference>